<dbReference type="GO" id="GO:0004534">
    <property type="term" value="F:5'-3' RNA exonuclease activity"/>
    <property type="evidence" value="ECO:0007669"/>
    <property type="project" value="TreeGrafter"/>
</dbReference>
<accession>A0A286U2C9</accession>
<evidence type="ECO:0000313" key="8">
    <source>
        <dbReference type="EMBL" id="GAX62289.1"/>
    </source>
</evidence>
<evidence type="ECO:0000256" key="6">
    <source>
        <dbReference type="HAMAP-Rule" id="MF_00073"/>
    </source>
</evidence>
<evidence type="ECO:0000256" key="2">
    <source>
        <dbReference type="ARBA" id="ARBA00022814"/>
    </source>
</evidence>
<keyword evidence="3 6" id="KW-0694">RNA-binding</keyword>
<dbReference type="CDD" id="cd07438">
    <property type="entry name" value="PHP_HisPPase_AMP"/>
    <property type="match status" value="1"/>
</dbReference>
<evidence type="ECO:0000313" key="9">
    <source>
        <dbReference type="Proteomes" id="UP000218542"/>
    </source>
</evidence>
<dbReference type="InterPro" id="IPR016195">
    <property type="entry name" value="Pol/histidinol_Pase-like"/>
</dbReference>
<evidence type="ECO:0000256" key="1">
    <source>
        <dbReference type="ARBA" id="ARBA00005952"/>
    </source>
</evidence>
<dbReference type="CDD" id="cd00619">
    <property type="entry name" value="Terminator_NusB"/>
    <property type="match status" value="1"/>
</dbReference>
<dbReference type="EMBL" id="BAOS01000029">
    <property type="protein sequence ID" value="GAX62289.1"/>
    <property type="molecule type" value="Genomic_DNA"/>
</dbReference>
<feature type="domain" description="Polymerase/histidinol phosphatase N-terminal" evidence="7">
    <location>
        <begin position="161"/>
        <end position="226"/>
    </location>
</feature>
<protein>
    <recommendedName>
        <fullName evidence="6">Transcription antitermination protein NusB</fullName>
    </recommendedName>
    <alternativeName>
        <fullName evidence="6">Antitermination factor NusB</fullName>
    </alternativeName>
</protein>
<dbReference type="GO" id="GO:0006353">
    <property type="term" value="P:DNA-templated transcription termination"/>
    <property type="evidence" value="ECO:0007669"/>
    <property type="project" value="UniProtKB-UniRule"/>
</dbReference>
<proteinExistence type="inferred from homology"/>
<dbReference type="GO" id="GO:0035312">
    <property type="term" value="F:5'-3' DNA exonuclease activity"/>
    <property type="evidence" value="ECO:0007669"/>
    <property type="project" value="TreeGrafter"/>
</dbReference>
<comment type="caution">
    <text evidence="8">The sequence shown here is derived from an EMBL/GenBank/DDBJ whole genome shotgun (WGS) entry which is preliminary data.</text>
</comment>
<dbReference type="AlphaFoldDB" id="A0A286U2C9"/>
<dbReference type="GO" id="GO:0003723">
    <property type="term" value="F:RNA binding"/>
    <property type="evidence" value="ECO:0007669"/>
    <property type="project" value="UniProtKB-UniRule"/>
</dbReference>
<dbReference type="InterPro" id="IPR052018">
    <property type="entry name" value="PHP_domain"/>
</dbReference>
<dbReference type="Gene3D" id="1.10.150.650">
    <property type="match status" value="1"/>
</dbReference>
<evidence type="ECO:0000256" key="5">
    <source>
        <dbReference type="ARBA" id="ARBA00023163"/>
    </source>
</evidence>
<dbReference type="InterPro" id="IPR011605">
    <property type="entry name" value="NusB_fam"/>
</dbReference>
<dbReference type="Gene3D" id="1.10.940.10">
    <property type="entry name" value="NusB-like"/>
    <property type="match status" value="1"/>
</dbReference>
<dbReference type="InterPro" id="IPR035926">
    <property type="entry name" value="NusB-like_sf"/>
</dbReference>
<dbReference type="HAMAP" id="MF_00073">
    <property type="entry name" value="NusB"/>
    <property type="match status" value="1"/>
</dbReference>
<gene>
    <name evidence="6" type="primary">nusB</name>
    <name evidence="8" type="ORF">SCALIN_C29_0073</name>
</gene>
<dbReference type="OrthoDB" id="9804333at2"/>
<keyword evidence="9" id="KW-1185">Reference proteome</keyword>
<dbReference type="Gene3D" id="3.20.20.140">
    <property type="entry name" value="Metal-dependent hydrolases"/>
    <property type="match status" value="1"/>
</dbReference>
<reference evidence="9" key="1">
    <citation type="journal article" date="2017" name="Environ. Microbiol. Rep.">
        <title>Genetic Diversity of Marine Anaerobic Ammonium-Oxidizing Bacteria as Revealed by Genomic and Proteomic Analyses of 'Candidatus Scalindua japonica'.</title>
        <authorList>
            <person name="Oshiki M."/>
            <person name="Mizuto K."/>
            <person name="Kimura Z."/>
            <person name="Kindaichi T."/>
            <person name="Satoh H."/>
            <person name="Okabe S."/>
        </authorList>
    </citation>
    <scope>NUCLEOTIDE SEQUENCE [LARGE SCALE GENOMIC DNA]</scope>
    <source>
        <strain evidence="9">husup-a2</strain>
    </source>
</reference>
<dbReference type="PANTHER" id="PTHR42924">
    <property type="entry name" value="EXONUCLEASE"/>
    <property type="match status" value="1"/>
</dbReference>
<dbReference type="Pfam" id="PF01029">
    <property type="entry name" value="NusB"/>
    <property type="match status" value="1"/>
</dbReference>
<keyword evidence="4 6" id="KW-0805">Transcription regulation</keyword>
<dbReference type="InterPro" id="IPR006027">
    <property type="entry name" value="NusB_RsmB_TIM44"/>
</dbReference>
<organism evidence="8 9">
    <name type="scientific">Candidatus Scalindua japonica</name>
    <dbReference type="NCBI Taxonomy" id="1284222"/>
    <lineage>
        <taxon>Bacteria</taxon>
        <taxon>Pseudomonadati</taxon>
        <taxon>Planctomycetota</taxon>
        <taxon>Candidatus Brocadiia</taxon>
        <taxon>Candidatus Brocadiales</taxon>
        <taxon>Candidatus Scalinduaceae</taxon>
        <taxon>Candidatus Scalindua</taxon>
    </lineage>
</organism>
<dbReference type="SUPFAM" id="SSF89550">
    <property type="entry name" value="PHP domain-like"/>
    <property type="match status" value="1"/>
</dbReference>
<comment type="function">
    <text evidence="6">Involved in transcription antitermination. Required for transcription of ribosomal RNA (rRNA) genes. Binds specifically to the boxA antiterminator sequence of the ribosomal RNA (rrn) operons.</text>
</comment>
<comment type="similarity">
    <text evidence="1 6">Belongs to the NusB family.</text>
</comment>
<dbReference type="InterPro" id="IPR003141">
    <property type="entry name" value="Pol/His_phosphatase_N"/>
</dbReference>
<dbReference type="GO" id="GO:0031564">
    <property type="term" value="P:transcription antitermination"/>
    <property type="evidence" value="ECO:0007669"/>
    <property type="project" value="UniProtKB-KW"/>
</dbReference>
<dbReference type="SUPFAM" id="SSF48013">
    <property type="entry name" value="NusB-like"/>
    <property type="match status" value="1"/>
</dbReference>
<dbReference type="PANTHER" id="PTHR42924:SF3">
    <property type="entry name" value="POLYMERASE_HISTIDINOL PHOSPHATASE N-TERMINAL DOMAIN-CONTAINING PROTEIN"/>
    <property type="match status" value="1"/>
</dbReference>
<evidence type="ECO:0000256" key="4">
    <source>
        <dbReference type="ARBA" id="ARBA00023015"/>
    </source>
</evidence>
<dbReference type="Proteomes" id="UP000218542">
    <property type="component" value="Unassembled WGS sequence"/>
</dbReference>
<evidence type="ECO:0000259" key="7">
    <source>
        <dbReference type="SMART" id="SM00481"/>
    </source>
</evidence>
<dbReference type="RefSeq" id="WP_096895674.1">
    <property type="nucleotide sequence ID" value="NZ_BAOS01000029.1"/>
</dbReference>
<name>A0A286U2C9_9BACT</name>
<dbReference type="NCBIfam" id="TIGR01951">
    <property type="entry name" value="nusB"/>
    <property type="match status" value="1"/>
</dbReference>
<evidence type="ECO:0000256" key="3">
    <source>
        <dbReference type="ARBA" id="ARBA00022884"/>
    </source>
</evidence>
<dbReference type="Pfam" id="PF02811">
    <property type="entry name" value="PHP"/>
    <property type="match status" value="1"/>
</dbReference>
<keyword evidence="5 6" id="KW-0804">Transcription</keyword>
<dbReference type="SMART" id="SM00481">
    <property type="entry name" value="POLIIIAc"/>
    <property type="match status" value="1"/>
</dbReference>
<keyword evidence="2 6" id="KW-0889">Transcription antitermination</keyword>
<dbReference type="InterPro" id="IPR004013">
    <property type="entry name" value="PHP_dom"/>
</dbReference>
<sequence length="435" mass="48535">MRKRTRSREIVLQVLYQLEVRGNDVIDEVDAFCIEQGTDAEVSDFAIKLVNGCIQKMGEIDRRITSISENWELQRMPVVDKNILRLACYELFYVDDIPPKVSINEAIDLAKKFSTEKSGLFVNGILDKIYSLNIKNDNNLRKTITSVREVNASGKGGRTGADLHIHTDFSDGTMSPEQVIKEASKLNLRTIAITDHDTIDAVEFAQHIGNREEIDVVPAIELSSNYCSADIHLLGYFIDIQNSALLEKLAELRSERVERIKKITKKLRTIGVKVEHQEVFDVSKEGSPGRMHIAEVLCNKGYCSDIRESFQKYLSDNGPAYVSKEALALKDAIELIISADGVPVLSHPGVTKRDSLIPKMVEYGLQGIEVYYPAHQPQAVKRYLRIAKKYDLVVTGGSDCHGNRKPDIALGSVNIGDELVTKIKDRCGSMVGALN</sequence>